<dbReference type="EMBL" id="CM037023">
    <property type="protein sequence ID" value="KAH7665428.1"/>
    <property type="molecule type" value="Genomic_DNA"/>
</dbReference>
<name>A0ACB7UX56_DIOAL</name>
<protein>
    <submittedName>
        <fullName evidence="1">Ribosomal protein S21 protein</fullName>
    </submittedName>
</protein>
<evidence type="ECO:0000313" key="2">
    <source>
        <dbReference type="Proteomes" id="UP000827976"/>
    </source>
</evidence>
<keyword evidence="1" id="KW-0689">Ribosomal protein</keyword>
<sequence length="116" mass="13256">MNPLLRRLSTSLPSLRLSSSSTSSSLGIPPPPPHQQQWTRGIRVKVVNGNLDQALAVMQRKMTASGMERLIRRQVGHHLKNSEKRVLARKRLELRIRSEDLARKLRTILLKKIRGH</sequence>
<organism evidence="1 2">
    <name type="scientific">Dioscorea alata</name>
    <name type="common">Purple yam</name>
    <dbReference type="NCBI Taxonomy" id="55571"/>
    <lineage>
        <taxon>Eukaryota</taxon>
        <taxon>Viridiplantae</taxon>
        <taxon>Streptophyta</taxon>
        <taxon>Embryophyta</taxon>
        <taxon>Tracheophyta</taxon>
        <taxon>Spermatophyta</taxon>
        <taxon>Magnoliopsida</taxon>
        <taxon>Liliopsida</taxon>
        <taxon>Dioscoreales</taxon>
        <taxon>Dioscoreaceae</taxon>
        <taxon>Dioscorea</taxon>
    </lineage>
</organism>
<accession>A0ACB7UX56</accession>
<reference evidence="2" key="1">
    <citation type="journal article" date="2022" name="Nat. Commun.">
        <title>Chromosome evolution and the genetic basis of agronomically important traits in greater yam.</title>
        <authorList>
            <person name="Bredeson J.V."/>
            <person name="Lyons J.B."/>
            <person name="Oniyinde I.O."/>
            <person name="Okereke N.R."/>
            <person name="Kolade O."/>
            <person name="Nnabue I."/>
            <person name="Nwadili C.O."/>
            <person name="Hribova E."/>
            <person name="Parker M."/>
            <person name="Nwogha J."/>
            <person name="Shu S."/>
            <person name="Carlson J."/>
            <person name="Kariba R."/>
            <person name="Muthemba S."/>
            <person name="Knop K."/>
            <person name="Barton G.J."/>
            <person name="Sherwood A.V."/>
            <person name="Lopez-Montes A."/>
            <person name="Asiedu R."/>
            <person name="Jamnadass R."/>
            <person name="Muchugi A."/>
            <person name="Goodstein D."/>
            <person name="Egesi C.N."/>
            <person name="Featherston J."/>
            <person name="Asfaw A."/>
            <person name="Simpson G.G."/>
            <person name="Dolezel J."/>
            <person name="Hendre P.S."/>
            <person name="Van Deynze A."/>
            <person name="Kumar P.L."/>
            <person name="Obidiegwu J.E."/>
            <person name="Bhattacharjee R."/>
            <person name="Rokhsar D.S."/>
        </authorList>
    </citation>
    <scope>NUCLEOTIDE SEQUENCE [LARGE SCALE GENOMIC DNA]</scope>
    <source>
        <strain evidence="2">cv. TDa95/00328</strain>
    </source>
</reference>
<keyword evidence="2" id="KW-1185">Reference proteome</keyword>
<comment type="caution">
    <text evidence="1">The sequence shown here is derived from an EMBL/GenBank/DDBJ whole genome shotgun (WGS) entry which is preliminary data.</text>
</comment>
<keyword evidence="1" id="KW-0687">Ribonucleoprotein</keyword>
<proteinExistence type="predicted"/>
<evidence type="ECO:0000313" key="1">
    <source>
        <dbReference type="EMBL" id="KAH7665428.1"/>
    </source>
</evidence>
<dbReference type="Proteomes" id="UP000827976">
    <property type="component" value="Chromosome 13"/>
</dbReference>
<gene>
    <name evidence="1" type="ORF">IHE45_13G033800</name>
</gene>